<evidence type="ECO:0000256" key="3">
    <source>
        <dbReference type="ARBA" id="ARBA00022692"/>
    </source>
</evidence>
<evidence type="ECO:0000256" key="5">
    <source>
        <dbReference type="ARBA" id="ARBA00023136"/>
    </source>
</evidence>
<keyword evidence="2" id="KW-1003">Cell membrane</keyword>
<organism evidence="7 8">
    <name type="scientific">Acinetobacter calcoaceticus DSM 30006 = CIP 81.8</name>
    <dbReference type="NCBI Taxonomy" id="981331"/>
    <lineage>
        <taxon>Bacteria</taxon>
        <taxon>Pseudomonadati</taxon>
        <taxon>Pseudomonadota</taxon>
        <taxon>Gammaproteobacteria</taxon>
        <taxon>Moraxellales</taxon>
        <taxon>Moraxellaceae</taxon>
        <taxon>Acinetobacter</taxon>
        <taxon>Acinetobacter calcoaceticus/baumannii complex</taxon>
    </lineage>
</organism>
<protein>
    <recommendedName>
        <fullName evidence="9">Homoserine/Threonine efflux protein</fullName>
    </recommendedName>
</protein>
<comment type="caution">
    <text evidence="7">The sequence shown here is derived from an EMBL/GenBank/DDBJ whole genome shotgun (WGS) entry which is preliminary data.</text>
</comment>
<feature type="transmembrane region" description="Helical" evidence="6">
    <location>
        <begin position="89"/>
        <end position="115"/>
    </location>
</feature>
<evidence type="ECO:0000256" key="2">
    <source>
        <dbReference type="ARBA" id="ARBA00022475"/>
    </source>
</evidence>
<evidence type="ECO:0000256" key="6">
    <source>
        <dbReference type="SAM" id="Phobius"/>
    </source>
</evidence>
<sequence length="184" mass="21088">MVFVLNTKINQTLKETLISTAGCLLGVLISITACCLTLLFLSNLQNIFIKLINVFGIIYLFLIGIKLLNHNSKKLNNDKISSFKTHGNFFINGFFIAICNPKTILFIISFFPQFINRNSPLLSQYSILIFTFVICEFSWMLIYIWGGEKIKVLIKKPKFFYLFNKIIGAFFILFSISLISLNLT</sequence>
<keyword evidence="5 6" id="KW-0472">Membrane</keyword>
<evidence type="ECO:0000256" key="4">
    <source>
        <dbReference type="ARBA" id="ARBA00022989"/>
    </source>
</evidence>
<reference evidence="7 8" key="1">
    <citation type="submission" date="2013-02" db="EMBL/GenBank/DDBJ databases">
        <title>The Genome Sequence of Acinetobacter calcoaceticus CIP 81.8.</title>
        <authorList>
            <consortium name="The Broad Institute Genome Sequencing Platform"/>
            <consortium name="The Broad Institute Genome Sequencing Center for Infectious Disease"/>
            <person name="Cerqueira G."/>
            <person name="Feldgarden M."/>
            <person name="Courvalin P."/>
            <person name="Perichon B."/>
            <person name="Grillot-Courvalin C."/>
            <person name="Clermont D."/>
            <person name="Rocha E."/>
            <person name="Yoon E.-J."/>
            <person name="Nemec A."/>
            <person name="Walker B."/>
            <person name="Young S.K."/>
            <person name="Zeng Q."/>
            <person name="Gargeya S."/>
            <person name="Fitzgerald M."/>
            <person name="Haas B."/>
            <person name="Abouelleil A."/>
            <person name="Alvarado L."/>
            <person name="Arachchi H.M."/>
            <person name="Berlin A.M."/>
            <person name="Chapman S.B."/>
            <person name="Dewar J."/>
            <person name="Goldberg J."/>
            <person name="Griggs A."/>
            <person name="Gujja S."/>
            <person name="Hansen M."/>
            <person name="Howarth C."/>
            <person name="Imamovic A."/>
            <person name="Larimer J."/>
            <person name="McCowan C."/>
            <person name="Murphy C."/>
            <person name="Neiman D."/>
            <person name="Pearson M."/>
            <person name="Priest M."/>
            <person name="Roberts A."/>
            <person name="Saif S."/>
            <person name="Shea T."/>
            <person name="Sisk P."/>
            <person name="Sykes S."/>
            <person name="Wortman J."/>
            <person name="Nusbaum C."/>
            <person name="Birren B."/>
        </authorList>
    </citation>
    <scope>NUCLEOTIDE SEQUENCE [LARGE SCALE GENOMIC DNA]</scope>
    <source>
        <strain evidence="7 8">CIP 81.8</strain>
    </source>
</reference>
<dbReference type="Proteomes" id="UP000013024">
    <property type="component" value="Unassembled WGS sequence"/>
</dbReference>
<evidence type="ECO:0008006" key="9">
    <source>
        <dbReference type="Google" id="ProtNLM"/>
    </source>
</evidence>
<feature type="transmembrane region" description="Helical" evidence="6">
    <location>
        <begin position="21"/>
        <end position="41"/>
    </location>
</feature>
<evidence type="ECO:0000313" key="7">
    <source>
        <dbReference type="EMBL" id="ENV98869.1"/>
    </source>
</evidence>
<accession>A0ABN0K5J5</accession>
<dbReference type="Pfam" id="PF01810">
    <property type="entry name" value="LysE"/>
    <property type="match status" value="1"/>
</dbReference>
<dbReference type="PANTHER" id="PTHR30086:SF20">
    <property type="entry name" value="ARGININE EXPORTER PROTEIN ARGO-RELATED"/>
    <property type="match status" value="1"/>
</dbReference>
<name>A0ABN0K5J5_ACICA</name>
<feature type="transmembrane region" description="Helical" evidence="6">
    <location>
        <begin position="47"/>
        <end position="68"/>
    </location>
</feature>
<proteinExistence type="predicted"/>
<feature type="transmembrane region" description="Helical" evidence="6">
    <location>
        <begin position="127"/>
        <end position="147"/>
    </location>
</feature>
<dbReference type="InterPro" id="IPR001123">
    <property type="entry name" value="LeuE-type"/>
</dbReference>
<keyword evidence="3 6" id="KW-0812">Transmembrane</keyword>
<keyword evidence="4 6" id="KW-1133">Transmembrane helix</keyword>
<evidence type="ECO:0000256" key="1">
    <source>
        <dbReference type="ARBA" id="ARBA00004651"/>
    </source>
</evidence>
<keyword evidence="8" id="KW-1185">Reference proteome</keyword>
<gene>
    <name evidence="7" type="ORF">F936_01952</name>
</gene>
<dbReference type="PANTHER" id="PTHR30086">
    <property type="entry name" value="ARGININE EXPORTER PROTEIN ARGO"/>
    <property type="match status" value="1"/>
</dbReference>
<feature type="transmembrane region" description="Helical" evidence="6">
    <location>
        <begin position="159"/>
        <end position="181"/>
    </location>
</feature>
<dbReference type="EMBL" id="APQI01000004">
    <property type="protein sequence ID" value="ENV98869.1"/>
    <property type="molecule type" value="Genomic_DNA"/>
</dbReference>
<evidence type="ECO:0000313" key="8">
    <source>
        <dbReference type="Proteomes" id="UP000013024"/>
    </source>
</evidence>
<comment type="subcellular location">
    <subcellularLocation>
        <location evidence="1">Cell membrane</location>
        <topology evidence="1">Multi-pass membrane protein</topology>
    </subcellularLocation>
</comment>